<dbReference type="Proteomes" id="UP000466681">
    <property type="component" value="Chromosome"/>
</dbReference>
<gene>
    <name evidence="1" type="ORF">MMOR_39540</name>
</gene>
<sequence>MTPFSDRKQWTMKTSNFKRIAVAGAVSGALGLAAIGLGAGTASADDELDAIAPLVPGGLSGDWQSYLPLIESVGDLGSIANLGDLGSVGQLGGLGDLGSIANLGDLQGLMRLAGGF</sequence>
<organism evidence="1 2">
    <name type="scientific">Mycolicibacterium moriokaense</name>
    <dbReference type="NCBI Taxonomy" id="39691"/>
    <lineage>
        <taxon>Bacteria</taxon>
        <taxon>Bacillati</taxon>
        <taxon>Actinomycetota</taxon>
        <taxon>Actinomycetes</taxon>
        <taxon>Mycobacteriales</taxon>
        <taxon>Mycobacteriaceae</taxon>
        <taxon>Mycolicibacterium</taxon>
    </lineage>
</organism>
<evidence type="ECO:0000313" key="1">
    <source>
        <dbReference type="EMBL" id="BBX03018.1"/>
    </source>
</evidence>
<reference evidence="1 2" key="1">
    <citation type="journal article" date="2019" name="Emerg. Microbes Infect.">
        <title>Comprehensive subspecies identification of 175 nontuberculous mycobacteria species based on 7547 genomic profiles.</title>
        <authorList>
            <person name="Matsumoto Y."/>
            <person name="Kinjo T."/>
            <person name="Motooka D."/>
            <person name="Nabeya D."/>
            <person name="Jung N."/>
            <person name="Uechi K."/>
            <person name="Horii T."/>
            <person name="Iida T."/>
            <person name="Fujita J."/>
            <person name="Nakamura S."/>
        </authorList>
    </citation>
    <scope>NUCLEOTIDE SEQUENCE [LARGE SCALE GENOMIC DNA]</scope>
    <source>
        <strain evidence="1 2">JCM 6375</strain>
    </source>
</reference>
<accession>A0AAD1M7H1</accession>
<dbReference type="EMBL" id="AP022560">
    <property type="protein sequence ID" value="BBX03018.1"/>
    <property type="molecule type" value="Genomic_DNA"/>
</dbReference>
<dbReference type="AlphaFoldDB" id="A0AAD1M7H1"/>
<keyword evidence="2" id="KW-1185">Reference proteome</keyword>
<protein>
    <submittedName>
        <fullName evidence="1">Uncharacterized protein</fullName>
    </submittedName>
</protein>
<dbReference type="KEGG" id="mmor:MMOR_39540"/>
<proteinExistence type="predicted"/>
<name>A0AAD1M7H1_9MYCO</name>
<evidence type="ECO:0000313" key="2">
    <source>
        <dbReference type="Proteomes" id="UP000466681"/>
    </source>
</evidence>